<dbReference type="OrthoDB" id="1849062at2759"/>
<dbReference type="Pfam" id="PF03140">
    <property type="entry name" value="DUF247"/>
    <property type="match status" value="1"/>
</dbReference>
<keyword evidence="1" id="KW-1133">Transmembrane helix</keyword>
<proteinExistence type="predicted"/>
<name>A0A835DCC4_TETSI</name>
<gene>
    <name evidence="2" type="ORF">HHK36_017205</name>
</gene>
<dbReference type="InterPro" id="IPR004158">
    <property type="entry name" value="DUF247_pln"/>
</dbReference>
<dbReference type="OMA" id="NMVALEC"/>
<comment type="caution">
    <text evidence="2">The sequence shown here is derived from an EMBL/GenBank/DDBJ whole genome shotgun (WGS) entry which is preliminary data.</text>
</comment>
<dbReference type="PANTHER" id="PTHR31170:SF25">
    <property type="entry name" value="BNAA09G04570D PROTEIN"/>
    <property type="match status" value="1"/>
</dbReference>
<keyword evidence="1" id="KW-0472">Membrane</keyword>
<dbReference type="EMBL" id="JABCRI010000011">
    <property type="protein sequence ID" value="KAF8398278.1"/>
    <property type="molecule type" value="Genomic_DNA"/>
</dbReference>
<dbReference type="AlphaFoldDB" id="A0A835DCC4"/>
<dbReference type="PANTHER" id="PTHR31170">
    <property type="entry name" value="BNAC04G53230D PROTEIN"/>
    <property type="match status" value="1"/>
</dbReference>
<dbReference type="Proteomes" id="UP000655225">
    <property type="component" value="Unassembled WGS sequence"/>
</dbReference>
<keyword evidence="3" id="KW-1185">Reference proteome</keyword>
<accession>A0A835DCC4</accession>
<feature type="transmembrane region" description="Helical" evidence="1">
    <location>
        <begin position="516"/>
        <end position="540"/>
    </location>
</feature>
<keyword evidence="1" id="KW-0812">Transmembrane</keyword>
<organism evidence="2 3">
    <name type="scientific">Tetracentron sinense</name>
    <name type="common">Spur-leaf</name>
    <dbReference type="NCBI Taxonomy" id="13715"/>
    <lineage>
        <taxon>Eukaryota</taxon>
        <taxon>Viridiplantae</taxon>
        <taxon>Streptophyta</taxon>
        <taxon>Embryophyta</taxon>
        <taxon>Tracheophyta</taxon>
        <taxon>Spermatophyta</taxon>
        <taxon>Magnoliopsida</taxon>
        <taxon>Trochodendrales</taxon>
        <taxon>Trochodendraceae</taxon>
        <taxon>Tetracentron</taxon>
    </lineage>
</organism>
<evidence type="ECO:0000313" key="2">
    <source>
        <dbReference type="EMBL" id="KAF8398278.1"/>
    </source>
</evidence>
<protein>
    <submittedName>
        <fullName evidence="2">Uncharacterized protein</fullName>
    </submittedName>
</protein>
<reference evidence="2 3" key="1">
    <citation type="submission" date="2020-04" db="EMBL/GenBank/DDBJ databases">
        <title>Plant Genome Project.</title>
        <authorList>
            <person name="Zhang R.-G."/>
        </authorList>
    </citation>
    <scope>NUCLEOTIDE SEQUENCE [LARGE SCALE GENOMIC DNA]</scope>
    <source>
        <strain evidence="2">YNK0</strain>
        <tissue evidence="2">Leaf</tissue>
    </source>
</reference>
<evidence type="ECO:0000313" key="3">
    <source>
        <dbReference type="Proteomes" id="UP000655225"/>
    </source>
</evidence>
<evidence type="ECO:0000256" key="1">
    <source>
        <dbReference type="SAM" id="Phobius"/>
    </source>
</evidence>
<sequence>MLLQFTLGLVAYNLWVGAIYKCIYQNTNGKHLPYQRCACTMERATHGSAAEEFLVSIMELSEKRVARQEAAQTRTGSAQPVIISDERELSRTVITEGASSSSSTGIEDWLISIMPDRTSCTTQDKKTRIQKVPPMLREIEANRKCYDPLVVAIGPYHHGKPELEQMEKLKSSTIVQQFLSGSDKPITDYYKKIKKVVKDARDCYAEGSTENFNDEEFALMMFLDGCFILHFIDCVVHEKFPDMKMKSHDIIFVRQDLFLLENQIPNLVLKELMSLRYPGDKGKNNIHKFITEQINAMTSNPTKRKGSSACKFFFGGKKDDRREDSISGPSNDDGLHLLQLVRTQLVGNHDISKPKSQDDWQSFRSVKELNTAGIECIRSHKCCLDAVEFKKSCIYGKLYLPPITIDDSTKPLFLNLIAYERCPDAPDDDAISSYICFMDALIDRAEDVKELRSKGILLNFLGSDEQVADLFNQISTNLVLDPHSYGRVKGEIEKHYNNTCRVLLAEFYTTHFRTPWATIASFAALVVIILTFLQTIYTLYPAKSP</sequence>